<dbReference type="AlphaFoldDB" id="A0A9P8TE66"/>
<dbReference type="Gene3D" id="3.40.250.10">
    <property type="entry name" value="Rhodanese-like domain"/>
    <property type="match status" value="1"/>
</dbReference>
<dbReference type="InterPro" id="IPR001763">
    <property type="entry name" value="Rhodanese-like_dom"/>
</dbReference>
<dbReference type="SMART" id="SM00450">
    <property type="entry name" value="RHOD"/>
    <property type="match status" value="1"/>
</dbReference>
<dbReference type="PANTHER" id="PTHR10828">
    <property type="entry name" value="M-PHASE INDUCER PHOSPHATASE DUAL SPECIFICITY PHOSPHATASE CDC25"/>
    <property type="match status" value="1"/>
</dbReference>
<comment type="caution">
    <text evidence="2">The sequence shown here is derived from an EMBL/GenBank/DDBJ whole genome shotgun (WGS) entry which is preliminary data.</text>
</comment>
<gene>
    <name evidence="2" type="ORF">WICMUC_002618</name>
</gene>
<reference evidence="2" key="1">
    <citation type="journal article" date="2021" name="Open Biol.">
        <title>Shared evolutionary footprints suggest mitochondrial oxidative damage underlies multiple complex I losses in fungi.</title>
        <authorList>
            <person name="Schikora-Tamarit M.A."/>
            <person name="Marcet-Houben M."/>
            <person name="Nosek J."/>
            <person name="Gabaldon T."/>
        </authorList>
    </citation>
    <scope>NUCLEOTIDE SEQUENCE</scope>
    <source>
        <strain evidence="2">CBS6341</strain>
    </source>
</reference>
<dbReference type="GO" id="GO:0005634">
    <property type="term" value="C:nucleus"/>
    <property type="evidence" value="ECO:0007669"/>
    <property type="project" value="TreeGrafter"/>
</dbReference>
<dbReference type="OrthoDB" id="102559at2759"/>
<dbReference type="Proteomes" id="UP000769528">
    <property type="component" value="Unassembled WGS sequence"/>
</dbReference>
<dbReference type="InterPro" id="IPR036873">
    <property type="entry name" value="Rhodanese-like_dom_sf"/>
</dbReference>
<accession>A0A9P8TE66</accession>
<evidence type="ECO:0000259" key="1">
    <source>
        <dbReference type="PROSITE" id="PS50206"/>
    </source>
</evidence>
<dbReference type="GO" id="GO:0004725">
    <property type="term" value="F:protein tyrosine phosphatase activity"/>
    <property type="evidence" value="ECO:0007669"/>
    <property type="project" value="TreeGrafter"/>
</dbReference>
<protein>
    <recommendedName>
        <fullName evidence="1">Rhodanese domain-containing protein</fullName>
    </recommendedName>
</protein>
<evidence type="ECO:0000313" key="2">
    <source>
        <dbReference type="EMBL" id="KAH3675529.1"/>
    </source>
</evidence>
<dbReference type="SUPFAM" id="SSF52821">
    <property type="entry name" value="Rhodanese/Cell cycle control phosphatase"/>
    <property type="match status" value="1"/>
</dbReference>
<feature type="domain" description="Rhodanese" evidence="1">
    <location>
        <begin position="29"/>
        <end position="124"/>
    </location>
</feature>
<proteinExistence type="predicted"/>
<name>A0A9P8TE66_9ASCO</name>
<keyword evidence="3" id="KW-1185">Reference proteome</keyword>
<dbReference type="GO" id="GO:0005737">
    <property type="term" value="C:cytoplasm"/>
    <property type="evidence" value="ECO:0007669"/>
    <property type="project" value="TreeGrafter"/>
</dbReference>
<dbReference type="PANTHER" id="PTHR10828:SF38">
    <property type="entry name" value="ARSENICAL-RESISTANCE PROTEIN 2-RELATED"/>
    <property type="match status" value="1"/>
</dbReference>
<evidence type="ECO:0000313" key="3">
    <source>
        <dbReference type="Proteomes" id="UP000769528"/>
    </source>
</evidence>
<sequence length="138" mass="15814">MSSVSSLKHIDHQILEKWLLEGKSPAGIFTVIDVRDSDYAGGHIHNSLHFPFNQVSLESLTELATKINDSDDIVFHCALSQQRGPSTALKFMRAVDQNWLKDRNVYVLKGGFANWQQHYGEDERLTDGYKKDIWQFGY</sequence>
<dbReference type="PROSITE" id="PS50206">
    <property type="entry name" value="RHODANESE_3"/>
    <property type="match status" value="1"/>
</dbReference>
<reference evidence="2" key="2">
    <citation type="submission" date="2021-01" db="EMBL/GenBank/DDBJ databases">
        <authorList>
            <person name="Schikora-Tamarit M.A."/>
        </authorList>
    </citation>
    <scope>NUCLEOTIDE SEQUENCE</scope>
    <source>
        <strain evidence="2">CBS6341</strain>
    </source>
</reference>
<dbReference type="Pfam" id="PF00581">
    <property type="entry name" value="Rhodanese"/>
    <property type="match status" value="1"/>
</dbReference>
<organism evidence="2 3">
    <name type="scientific">Wickerhamomyces mucosus</name>
    <dbReference type="NCBI Taxonomy" id="1378264"/>
    <lineage>
        <taxon>Eukaryota</taxon>
        <taxon>Fungi</taxon>
        <taxon>Dikarya</taxon>
        <taxon>Ascomycota</taxon>
        <taxon>Saccharomycotina</taxon>
        <taxon>Saccharomycetes</taxon>
        <taxon>Phaffomycetales</taxon>
        <taxon>Wickerhamomycetaceae</taxon>
        <taxon>Wickerhamomyces</taxon>
    </lineage>
</organism>
<dbReference type="EMBL" id="JAEUBF010000753">
    <property type="protein sequence ID" value="KAH3675529.1"/>
    <property type="molecule type" value="Genomic_DNA"/>
</dbReference>